<comment type="caution">
    <text evidence="7">The sequence shown here is derived from an EMBL/GenBank/DDBJ whole genome shotgun (WGS) entry which is preliminary data.</text>
</comment>
<evidence type="ECO:0000313" key="8">
    <source>
        <dbReference type="Proteomes" id="UP001583193"/>
    </source>
</evidence>
<keyword evidence="3" id="KW-0539">Nucleus</keyword>
<evidence type="ECO:0000256" key="3">
    <source>
        <dbReference type="ARBA" id="ARBA00023242"/>
    </source>
</evidence>
<feature type="coiled-coil region" evidence="4">
    <location>
        <begin position="23"/>
        <end position="71"/>
    </location>
</feature>
<evidence type="ECO:0000256" key="5">
    <source>
        <dbReference type="SAM" id="MobiDB-lite"/>
    </source>
</evidence>
<evidence type="ECO:0000256" key="2">
    <source>
        <dbReference type="ARBA" id="ARBA00022763"/>
    </source>
</evidence>
<feature type="domain" description="DNA endonuclease activator Ctp1 C-terminal" evidence="6">
    <location>
        <begin position="591"/>
        <end position="699"/>
    </location>
</feature>
<feature type="compositionally biased region" description="Polar residues" evidence="5">
    <location>
        <begin position="520"/>
        <end position="531"/>
    </location>
</feature>
<feature type="compositionally biased region" description="Low complexity" evidence="5">
    <location>
        <begin position="319"/>
        <end position="331"/>
    </location>
</feature>
<protein>
    <recommendedName>
        <fullName evidence="6">DNA endonuclease activator Ctp1 C-terminal domain-containing protein</fullName>
    </recommendedName>
</protein>
<feature type="region of interest" description="Disordered" evidence="5">
    <location>
        <begin position="252"/>
        <end position="280"/>
    </location>
</feature>
<evidence type="ECO:0000259" key="6">
    <source>
        <dbReference type="Pfam" id="PF08573"/>
    </source>
</evidence>
<keyword evidence="4" id="KW-0175">Coiled coil</keyword>
<accession>A0ABR3X0S7</accession>
<keyword evidence="8" id="KW-1185">Reference proteome</keyword>
<dbReference type="InterPro" id="IPR013882">
    <property type="entry name" value="Ctp1_C"/>
</dbReference>
<name>A0ABR3X0S7_9EURO</name>
<feature type="region of interest" description="Disordered" evidence="5">
    <location>
        <begin position="675"/>
        <end position="708"/>
    </location>
</feature>
<feature type="compositionally biased region" description="Polar residues" evidence="5">
    <location>
        <begin position="193"/>
        <end position="205"/>
    </location>
</feature>
<keyword evidence="2" id="KW-0227">DNA damage</keyword>
<dbReference type="Pfam" id="PF08573">
    <property type="entry name" value="SAE2"/>
    <property type="match status" value="1"/>
</dbReference>
<reference evidence="7 8" key="1">
    <citation type="journal article" date="2024" name="IMA Fungus">
        <title>IMA Genome - F19 : A genome assembly and annotation guide to empower mycologists, including annotated draft genome sequences of Ceratocystis pirilliformis, Diaporthe australafricana, Fusarium ophioides, Paecilomyces lecythidis, and Sporothrix stenoceras.</title>
        <authorList>
            <person name="Aylward J."/>
            <person name="Wilson A.M."/>
            <person name="Visagie C.M."/>
            <person name="Spraker J."/>
            <person name="Barnes I."/>
            <person name="Buitendag C."/>
            <person name="Ceriani C."/>
            <person name="Del Mar Angel L."/>
            <person name="du Plessis D."/>
            <person name="Fuchs T."/>
            <person name="Gasser K."/>
            <person name="Kramer D."/>
            <person name="Li W."/>
            <person name="Munsamy K."/>
            <person name="Piso A."/>
            <person name="Price J.L."/>
            <person name="Sonnekus B."/>
            <person name="Thomas C."/>
            <person name="van der Nest A."/>
            <person name="van Dijk A."/>
            <person name="van Heerden A."/>
            <person name="van Vuuren N."/>
            <person name="Yilmaz N."/>
            <person name="Duong T.A."/>
            <person name="van der Merwe N.A."/>
            <person name="Wingfield M.J."/>
            <person name="Wingfield B.D."/>
        </authorList>
    </citation>
    <scope>NUCLEOTIDE SEQUENCE [LARGE SCALE GENOMIC DNA]</scope>
    <source>
        <strain evidence="7 8">CMW 18167</strain>
    </source>
</reference>
<dbReference type="InterPro" id="IPR033316">
    <property type="entry name" value="RBBP8-like"/>
</dbReference>
<evidence type="ECO:0000256" key="1">
    <source>
        <dbReference type="ARBA" id="ARBA00004123"/>
    </source>
</evidence>
<dbReference type="EMBL" id="JAVDPF010000035">
    <property type="protein sequence ID" value="KAL1869292.1"/>
    <property type="molecule type" value="Genomic_DNA"/>
</dbReference>
<dbReference type="PANTHER" id="PTHR15107:SF0">
    <property type="entry name" value="DNA ENDONUCLEASE ACTIVATOR CTP1 C-TERMINAL DOMAIN-CONTAINING PROTEIN"/>
    <property type="match status" value="1"/>
</dbReference>
<gene>
    <name evidence="7" type="ORF">Plec18167_007958</name>
</gene>
<feature type="region of interest" description="Disordered" evidence="5">
    <location>
        <begin position="312"/>
        <end position="347"/>
    </location>
</feature>
<dbReference type="PANTHER" id="PTHR15107">
    <property type="entry name" value="RETINOBLASTOMA BINDING PROTEIN 8"/>
    <property type="match status" value="1"/>
</dbReference>
<organism evidence="7 8">
    <name type="scientific">Paecilomyces lecythidis</name>
    <dbReference type="NCBI Taxonomy" id="3004212"/>
    <lineage>
        <taxon>Eukaryota</taxon>
        <taxon>Fungi</taxon>
        <taxon>Dikarya</taxon>
        <taxon>Ascomycota</taxon>
        <taxon>Pezizomycotina</taxon>
        <taxon>Eurotiomycetes</taxon>
        <taxon>Eurotiomycetidae</taxon>
        <taxon>Eurotiales</taxon>
        <taxon>Thermoascaceae</taxon>
        <taxon>Paecilomyces</taxon>
    </lineage>
</organism>
<feature type="region of interest" description="Disordered" evidence="5">
    <location>
        <begin position="174"/>
        <end position="229"/>
    </location>
</feature>
<comment type="subcellular location">
    <subcellularLocation>
        <location evidence="1">Nucleus</location>
    </subcellularLocation>
</comment>
<feature type="compositionally biased region" description="Basic and acidic residues" evidence="5">
    <location>
        <begin position="180"/>
        <end position="192"/>
    </location>
</feature>
<evidence type="ECO:0000256" key="4">
    <source>
        <dbReference type="SAM" id="Coils"/>
    </source>
</evidence>
<feature type="region of interest" description="Disordered" evidence="5">
    <location>
        <begin position="410"/>
        <end position="566"/>
    </location>
</feature>
<dbReference type="Proteomes" id="UP001583193">
    <property type="component" value="Unassembled WGS sequence"/>
</dbReference>
<proteinExistence type="predicted"/>
<evidence type="ECO:0000313" key="7">
    <source>
        <dbReference type="EMBL" id="KAL1869292.1"/>
    </source>
</evidence>
<feature type="compositionally biased region" description="Polar residues" evidence="5">
    <location>
        <begin position="253"/>
        <end position="267"/>
    </location>
</feature>
<sequence length="735" mass="82444">MEVIRNIQISLADQLDETFSRAYNELNAELAARDAKISQAEEKARVADDARVKAVKQADELRRENEWLQKAFWTDHLDNDQQSSSTAISNDIEKAYNPEKVLGASDRGDLDINDTGLLEAHHSLRTKYKSLYDQVQELAAVSDTLRRKVKQAKEKLSLWQEYFNRDQFTVPVQGNNVTFKRTEQTGEPDRGSRSSSRRIPQSFHSPHTRKSDPTNVSDPRRSGSHLFSVPNTSSAISSIKFERDEDQVDLSLLQPSDSTQTASQSSGIEELSRRDGNPTAAMVVTPVRRNTTAEPVLPPLYSREAIETGTYERPAVIKSEQSTSSELDSSLNGHESGPSGTQDLEDIGNTVQTPRKHVHWDNGLHGPSTWRVFHDSGAHSSTFGCDAREQLSQQKGHQMPLQPVDANRAVTFHSGPEPASKRRKSGRRGEHAIPSVAEDGEENYAKTISERTQRMTGTPVSKAGPLAGSSASTKRRLDDLLAAPSPQRSPLVPPRSQRAPGGATNRLAGDADGTGRSDDVQPSSGGTMTAQSPSRRSHDRRDSHSRHFRNDDHSPEPPDPEDEPFRCRPVHRLTLDCFKINSEYNHGLDFAFDEVVRKKDQRKCLAGCTRPDCCGDKFRAMAQAGGLMNTDDEDSQILEDYMGDQKHRLAMMNEDEKHDLLIEAKARLLANQYGKHRYSHERPRSPPGFWRTDMPSTQELEQDQEDARKLEREKVMERYREAMRPGGLWRFADEP</sequence>
<feature type="compositionally biased region" description="Basic residues" evidence="5">
    <location>
        <begin position="535"/>
        <end position="547"/>
    </location>
</feature>